<comment type="caution">
    <text evidence="1">The sequence shown here is derived from an EMBL/GenBank/DDBJ whole genome shotgun (WGS) entry which is preliminary data.</text>
</comment>
<dbReference type="SUPFAM" id="SSF53335">
    <property type="entry name" value="S-adenosyl-L-methionine-dependent methyltransferases"/>
    <property type="match status" value="1"/>
</dbReference>
<protein>
    <recommendedName>
        <fullName evidence="3">S-adenosyl methyltransferase</fullName>
    </recommendedName>
</protein>
<evidence type="ECO:0000313" key="1">
    <source>
        <dbReference type="EMBL" id="GII94029.1"/>
    </source>
</evidence>
<dbReference type="AlphaFoldDB" id="A0A919RLA3"/>
<accession>A0A919RLA3</accession>
<dbReference type="PIRSF" id="PIRSF017393">
    <property type="entry name" value="MTase_SAV2177"/>
    <property type="match status" value="1"/>
</dbReference>
<sequence length="278" mass="29717">MARTSTTRPHSGPPIDTTVPHSARIWNYWLGGKDNYRVDRQAGDAYAAEYPGIVGIARHSRAFLTRTVRHLARDAGIRQFLDVGTGLPAARNTHEIAQSIAPESHIAYVDNDPVVLLHARVLLTSDPRGATHYIGADLHDPGTILRHAAAALDLTRPVALILSGVTGHIADHDRARAVVAHLMDGLPPGSHLSLNDGVHDLATTGGQAPPEAYRRAQKIYNASGAVPYILRSLAQITAYFDGLDLLAPGIVSVPHWHPDDPTADLPVIGQAGGVGRKP</sequence>
<dbReference type="RefSeq" id="WP_204027884.1">
    <property type="nucleotide sequence ID" value="NZ_BOOW01000027.1"/>
</dbReference>
<gene>
    <name evidence="1" type="ORF">Ssi02_42600</name>
</gene>
<organism evidence="1 2">
    <name type="scientific">Sinosporangium siamense</name>
    <dbReference type="NCBI Taxonomy" id="1367973"/>
    <lineage>
        <taxon>Bacteria</taxon>
        <taxon>Bacillati</taxon>
        <taxon>Actinomycetota</taxon>
        <taxon>Actinomycetes</taxon>
        <taxon>Streptosporangiales</taxon>
        <taxon>Streptosporangiaceae</taxon>
        <taxon>Sinosporangium</taxon>
    </lineage>
</organism>
<name>A0A919RLA3_9ACTN</name>
<reference evidence="1" key="1">
    <citation type="submission" date="2021-01" db="EMBL/GenBank/DDBJ databases">
        <title>Whole genome shotgun sequence of Sinosporangium siamense NBRC 109515.</title>
        <authorList>
            <person name="Komaki H."/>
            <person name="Tamura T."/>
        </authorList>
    </citation>
    <scope>NUCLEOTIDE SEQUENCE</scope>
    <source>
        <strain evidence="1">NBRC 109515</strain>
    </source>
</reference>
<dbReference type="InterPro" id="IPR006764">
    <property type="entry name" value="SAM_dep_MeTrfase_SAV2177_type"/>
</dbReference>
<dbReference type="Proteomes" id="UP000606172">
    <property type="component" value="Unassembled WGS sequence"/>
</dbReference>
<evidence type="ECO:0008006" key="3">
    <source>
        <dbReference type="Google" id="ProtNLM"/>
    </source>
</evidence>
<keyword evidence="2" id="KW-1185">Reference proteome</keyword>
<dbReference type="EMBL" id="BOOW01000027">
    <property type="protein sequence ID" value="GII94029.1"/>
    <property type="molecule type" value="Genomic_DNA"/>
</dbReference>
<dbReference type="Pfam" id="PF04672">
    <property type="entry name" value="Methyltransf_19"/>
    <property type="match status" value="1"/>
</dbReference>
<dbReference type="Gene3D" id="3.40.50.150">
    <property type="entry name" value="Vaccinia Virus protein VP39"/>
    <property type="match status" value="1"/>
</dbReference>
<evidence type="ECO:0000313" key="2">
    <source>
        <dbReference type="Proteomes" id="UP000606172"/>
    </source>
</evidence>
<proteinExistence type="predicted"/>
<dbReference type="InterPro" id="IPR029063">
    <property type="entry name" value="SAM-dependent_MTases_sf"/>
</dbReference>